<keyword evidence="1" id="KW-0479">Metal-binding</keyword>
<evidence type="ECO:0000256" key="1">
    <source>
        <dbReference type="ARBA" id="ARBA00022723"/>
    </source>
</evidence>
<keyword evidence="4" id="KW-0862">Zinc</keyword>
<dbReference type="GO" id="GO:0008270">
    <property type="term" value="F:zinc ion binding"/>
    <property type="evidence" value="ECO:0007669"/>
    <property type="project" value="UniProtKB-KW"/>
</dbReference>
<dbReference type="Pfam" id="PF00096">
    <property type="entry name" value="zf-C2H2"/>
    <property type="match status" value="1"/>
</dbReference>
<evidence type="ECO:0000313" key="8">
    <source>
        <dbReference type="Proteomes" id="UP000275846"/>
    </source>
</evidence>
<dbReference type="SUPFAM" id="SSF57667">
    <property type="entry name" value="beta-beta-alpha zinc fingers"/>
    <property type="match status" value="1"/>
</dbReference>
<keyword evidence="3 5" id="KW-0863">Zinc-finger</keyword>
<dbReference type="STRING" id="70667.A0A183SDL5"/>
<proteinExistence type="predicted"/>
<evidence type="ECO:0000259" key="6">
    <source>
        <dbReference type="PROSITE" id="PS50157"/>
    </source>
</evidence>
<dbReference type="AlphaFoldDB" id="A0A183SDL5"/>
<dbReference type="WBParaSite" id="SSLN_0000238301-mRNA-1">
    <property type="protein sequence ID" value="SSLN_0000238301-mRNA-1"/>
    <property type="gene ID" value="SSLN_0000238301"/>
</dbReference>
<dbReference type="PROSITE" id="PS50157">
    <property type="entry name" value="ZINC_FINGER_C2H2_2"/>
    <property type="match status" value="3"/>
</dbReference>
<evidence type="ECO:0000313" key="7">
    <source>
        <dbReference type="EMBL" id="VDL88698.1"/>
    </source>
</evidence>
<dbReference type="Gene3D" id="3.30.160.60">
    <property type="entry name" value="Classic Zinc Finger"/>
    <property type="match status" value="2"/>
</dbReference>
<keyword evidence="8" id="KW-1185">Reference proteome</keyword>
<name>A0A183SDL5_SCHSO</name>
<gene>
    <name evidence="7" type="ORF">SSLN_LOCUS2313</name>
</gene>
<feature type="domain" description="C2H2-type" evidence="6">
    <location>
        <begin position="220"/>
        <end position="247"/>
    </location>
</feature>
<protein>
    <submittedName>
        <fullName evidence="9">C2H2-type domain-containing protein</fullName>
    </submittedName>
</protein>
<dbReference type="OrthoDB" id="6300471at2759"/>
<feature type="domain" description="C2H2-type" evidence="6">
    <location>
        <begin position="284"/>
        <end position="310"/>
    </location>
</feature>
<evidence type="ECO:0000256" key="2">
    <source>
        <dbReference type="ARBA" id="ARBA00022737"/>
    </source>
</evidence>
<keyword evidence="2" id="KW-0677">Repeat</keyword>
<evidence type="ECO:0000256" key="5">
    <source>
        <dbReference type="PROSITE-ProRule" id="PRU00042"/>
    </source>
</evidence>
<evidence type="ECO:0000313" key="9">
    <source>
        <dbReference type="WBParaSite" id="SSLN_0000238301-mRNA-1"/>
    </source>
</evidence>
<organism evidence="9">
    <name type="scientific">Schistocephalus solidus</name>
    <name type="common">Tapeworm</name>
    <dbReference type="NCBI Taxonomy" id="70667"/>
    <lineage>
        <taxon>Eukaryota</taxon>
        <taxon>Metazoa</taxon>
        <taxon>Spiralia</taxon>
        <taxon>Lophotrochozoa</taxon>
        <taxon>Platyhelminthes</taxon>
        <taxon>Cestoda</taxon>
        <taxon>Eucestoda</taxon>
        <taxon>Diphyllobothriidea</taxon>
        <taxon>Diphyllobothriidae</taxon>
        <taxon>Schistocephalus</taxon>
    </lineage>
</organism>
<dbReference type="Proteomes" id="UP000275846">
    <property type="component" value="Unassembled WGS sequence"/>
</dbReference>
<reference evidence="9" key="1">
    <citation type="submission" date="2016-06" db="UniProtKB">
        <authorList>
            <consortium name="WormBaseParasite"/>
        </authorList>
    </citation>
    <scope>IDENTIFICATION</scope>
</reference>
<dbReference type="EMBL" id="UYSU01032223">
    <property type="protein sequence ID" value="VDL88698.1"/>
    <property type="molecule type" value="Genomic_DNA"/>
</dbReference>
<dbReference type="SMART" id="SM00355">
    <property type="entry name" value="ZnF_C2H2"/>
    <property type="match status" value="4"/>
</dbReference>
<evidence type="ECO:0000256" key="4">
    <source>
        <dbReference type="ARBA" id="ARBA00022833"/>
    </source>
</evidence>
<dbReference type="InterPro" id="IPR013087">
    <property type="entry name" value="Znf_C2H2_type"/>
</dbReference>
<reference evidence="7 8" key="2">
    <citation type="submission" date="2018-11" db="EMBL/GenBank/DDBJ databases">
        <authorList>
            <consortium name="Pathogen Informatics"/>
        </authorList>
    </citation>
    <scope>NUCLEOTIDE SEQUENCE [LARGE SCALE GENOMIC DNA]</scope>
    <source>
        <strain evidence="7 8">NST_G2</strain>
    </source>
</reference>
<dbReference type="PROSITE" id="PS00028">
    <property type="entry name" value="ZINC_FINGER_C2H2_1"/>
    <property type="match status" value="3"/>
</dbReference>
<feature type="domain" description="C2H2-type" evidence="6">
    <location>
        <begin position="114"/>
        <end position="141"/>
    </location>
</feature>
<sequence>MWHQFFQDALGDPIDDDKLTANIFDVFLSRILIENSTAPLSVIRGGTGAVIETMTFTLWDLTVAILHFCQPHSPGPDVIPTICQYSSPGTPTTATTTAFAFTTTTTISDGDSLLNCPQCARTFTSRIGLVGHLRIHGTQTGEPVPVSPTHSRDRRLHSPHCPRAFTNRMGLFGHIRIHDSGIHRNADNTNTSCTPSAPAILIATAISNTINEIPPASTDFSCLHCTRKFNSHIGLVGHLRIHRKKAGEPVPGAPTDLVGHLRIHRTEAGEPVPGAPTYSHRAGLHCPHCSRKFTRRMDLLGHMRLHDNLR</sequence>
<dbReference type="PANTHER" id="PTHR23226">
    <property type="entry name" value="ZINC FINGER AND SCAN DOMAIN-CONTAINING"/>
    <property type="match status" value="1"/>
</dbReference>
<accession>A0A183SDL5</accession>
<evidence type="ECO:0000256" key="3">
    <source>
        <dbReference type="ARBA" id="ARBA00022771"/>
    </source>
</evidence>
<dbReference type="InterPro" id="IPR036236">
    <property type="entry name" value="Znf_C2H2_sf"/>
</dbReference>